<dbReference type="EMBL" id="CP013050">
    <property type="protein sequence ID" value="ALM75125.1"/>
    <property type="molecule type" value="Genomic_DNA"/>
</dbReference>
<evidence type="ECO:0000313" key="3">
    <source>
        <dbReference type="Proteomes" id="UP000066042"/>
    </source>
</evidence>
<dbReference type="Proteomes" id="UP000066042">
    <property type="component" value="Chromosome"/>
</dbReference>
<name>A0A0S1XBD6_THEBA</name>
<sequence>MLEILGFIFYAGAALVILFIGAFSGGISRILALPAAIGYMLLAFWSIEQVGSDIVSRGRNRDKRLMLALNIISFTLGAVAFYIYMESIATPALLLGPAFVIGLWKSYKGH</sequence>
<accession>A0A0S1XBD6</accession>
<dbReference type="STRING" id="55802.TBCH5v1_1198"/>
<gene>
    <name evidence="2" type="ORF">TBCH5v1_1198</name>
</gene>
<dbReference type="PATRIC" id="fig|55802.8.peg.1179"/>
<dbReference type="AlphaFoldDB" id="A0A0S1XBD6"/>
<keyword evidence="1" id="KW-0812">Transmembrane</keyword>
<keyword evidence="1" id="KW-0472">Membrane</keyword>
<reference evidence="2 3" key="1">
    <citation type="journal article" date="2016" name="Genome Announc.">
        <title>Complete genome sequence of the hyperthermophilic and piezophilic archaeon Thermococcus barophilus Ch5, capable of growth at the expense of hydrogenogenesis from carbon monoxide and formate.</title>
        <authorList>
            <person name="Oger P."/>
            <person name="Sokolova T.G."/>
            <person name="Kozhevnikova D.A."/>
            <person name="Taranov E.A."/>
            <person name="Vannier P."/>
            <person name="Lee H.S."/>
            <person name="Kwon K.K."/>
            <person name="Kang S.G."/>
            <person name="Lee J.H."/>
            <person name="Bonch-Osmolovskaya E.A."/>
            <person name="Lebedinsky A.V."/>
        </authorList>
    </citation>
    <scope>NUCLEOTIDE SEQUENCE [LARGE SCALE GENOMIC DNA]</scope>
    <source>
        <strain evidence="3">Ch5</strain>
    </source>
</reference>
<evidence type="ECO:0000256" key="1">
    <source>
        <dbReference type="SAM" id="Phobius"/>
    </source>
</evidence>
<feature type="transmembrane region" description="Helical" evidence="1">
    <location>
        <begin position="7"/>
        <end position="24"/>
    </location>
</feature>
<organism evidence="2 3">
    <name type="scientific">Thermococcus barophilus</name>
    <dbReference type="NCBI Taxonomy" id="55802"/>
    <lineage>
        <taxon>Archaea</taxon>
        <taxon>Methanobacteriati</taxon>
        <taxon>Methanobacteriota</taxon>
        <taxon>Thermococci</taxon>
        <taxon>Thermococcales</taxon>
        <taxon>Thermococcaceae</taxon>
        <taxon>Thermococcus</taxon>
    </lineage>
</organism>
<protein>
    <submittedName>
        <fullName evidence="2">Uncharacterized protein</fullName>
    </submittedName>
</protein>
<feature type="transmembrane region" description="Helical" evidence="1">
    <location>
        <begin position="30"/>
        <end position="47"/>
    </location>
</feature>
<evidence type="ECO:0000313" key="2">
    <source>
        <dbReference type="EMBL" id="ALM75125.1"/>
    </source>
</evidence>
<proteinExistence type="predicted"/>
<keyword evidence="1" id="KW-1133">Transmembrane helix</keyword>
<feature type="transmembrane region" description="Helical" evidence="1">
    <location>
        <begin position="67"/>
        <end position="85"/>
    </location>
</feature>
<dbReference type="OMA" id="VVESMSM"/>
<feature type="transmembrane region" description="Helical" evidence="1">
    <location>
        <begin position="91"/>
        <end position="107"/>
    </location>
</feature>